<dbReference type="RefSeq" id="WP_094305422.1">
    <property type="nucleotide sequence ID" value="NZ_NOWT01000022.1"/>
</dbReference>
<proteinExistence type="predicted"/>
<sequence length="208" mass="22148">MSTSFGVDRAFPDPEAARSGAMSALLAQNWWAVALRGVCAILFGLIALLLPGVTITTLVLLFAGYMLVDGIFAIVAGVRAATRRERWWPLILEGVVDIAASVIAIVAPIATVLAFVWLSAAWAVISGAMMIAAAIRLRTTHGKWWLGFGGVVSVLWGILLFVAPIPGAVVMTWWLGAYALVFGVALLVLAFRLRGHRNEPWGAVPQGA</sequence>
<feature type="transmembrane region" description="Helical" evidence="1">
    <location>
        <begin position="144"/>
        <end position="165"/>
    </location>
</feature>
<dbReference type="Pfam" id="PF03729">
    <property type="entry name" value="DUF308"/>
    <property type="match status" value="2"/>
</dbReference>
<accession>A0A235H9J7</accession>
<keyword evidence="1" id="KW-0472">Membrane</keyword>
<dbReference type="PANTHER" id="PTHR34989">
    <property type="entry name" value="PROTEIN HDED"/>
    <property type="match status" value="1"/>
</dbReference>
<feature type="transmembrane region" description="Helical" evidence="1">
    <location>
        <begin position="55"/>
        <end position="78"/>
    </location>
</feature>
<feature type="transmembrane region" description="Helical" evidence="1">
    <location>
        <begin position="116"/>
        <end position="137"/>
    </location>
</feature>
<gene>
    <name evidence="2" type="ORF">CHT98_21010</name>
</gene>
<protein>
    <recommendedName>
        <fullName evidence="4">HdeD family acid-resistance protein</fullName>
    </recommendedName>
</protein>
<keyword evidence="2" id="KW-0614">Plasmid</keyword>
<feature type="transmembrane region" description="Helical" evidence="1">
    <location>
        <begin position="30"/>
        <end position="49"/>
    </location>
</feature>
<dbReference type="GO" id="GO:0005886">
    <property type="term" value="C:plasma membrane"/>
    <property type="evidence" value="ECO:0007669"/>
    <property type="project" value="TreeGrafter"/>
</dbReference>
<evidence type="ECO:0000313" key="3">
    <source>
        <dbReference type="Proteomes" id="UP000215367"/>
    </source>
</evidence>
<evidence type="ECO:0008006" key="4">
    <source>
        <dbReference type="Google" id="ProtNLM"/>
    </source>
</evidence>
<keyword evidence="1" id="KW-1133">Transmembrane helix</keyword>
<dbReference type="Proteomes" id="UP000215367">
    <property type="component" value="Unassembled WGS sequence"/>
</dbReference>
<keyword evidence="1" id="KW-0812">Transmembrane</keyword>
<name>A0A235H9J7_AZOBR</name>
<dbReference type="InterPro" id="IPR052712">
    <property type="entry name" value="Acid_resist_chaperone_HdeD"/>
</dbReference>
<dbReference type="AlphaFoldDB" id="A0A235H9J7"/>
<dbReference type="InterPro" id="IPR005325">
    <property type="entry name" value="DUF308_memb"/>
</dbReference>
<feature type="transmembrane region" description="Helical" evidence="1">
    <location>
        <begin position="171"/>
        <end position="191"/>
    </location>
</feature>
<reference evidence="2 3" key="1">
    <citation type="submission" date="2017-07" db="EMBL/GenBank/DDBJ databases">
        <title>Whole genome sequence of Azospirillum brasilense 2A1, a potential biofertilizer strain.</title>
        <authorList>
            <person name="Fontana C.A."/>
            <person name="Toffoli L.M."/>
            <person name="Salazar S.M."/>
            <person name="Puglisi E."/>
            <person name="Pedraza R."/>
            <person name="Bassi D."/>
            <person name="Cocconcelli P.S."/>
        </authorList>
    </citation>
    <scope>NUCLEOTIDE SEQUENCE [LARGE SCALE GENOMIC DNA]</scope>
    <source>
        <strain evidence="2 3">2A1</strain>
        <plasmid evidence="2">unnamed</plasmid>
    </source>
</reference>
<evidence type="ECO:0000256" key="1">
    <source>
        <dbReference type="SAM" id="Phobius"/>
    </source>
</evidence>
<dbReference type="PANTHER" id="PTHR34989:SF1">
    <property type="entry name" value="PROTEIN HDED"/>
    <property type="match status" value="1"/>
</dbReference>
<dbReference type="EMBL" id="NOWT01000022">
    <property type="protein sequence ID" value="OYD82428.1"/>
    <property type="molecule type" value="Genomic_DNA"/>
</dbReference>
<evidence type="ECO:0000313" key="2">
    <source>
        <dbReference type="EMBL" id="OYD82428.1"/>
    </source>
</evidence>
<organism evidence="2 3">
    <name type="scientific">Azospirillum brasilense</name>
    <dbReference type="NCBI Taxonomy" id="192"/>
    <lineage>
        <taxon>Bacteria</taxon>
        <taxon>Pseudomonadati</taxon>
        <taxon>Pseudomonadota</taxon>
        <taxon>Alphaproteobacteria</taxon>
        <taxon>Rhodospirillales</taxon>
        <taxon>Azospirillaceae</taxon>
        <taxon>Azospirillum</taxon>
    </lineage>
</organism>
<comment type="caution">
    <text evidence="2">The sequence shown here is derived from an EMBL/GenBank/DDBJ whole genome shotgun (WGS) entry which is preliminary data.</text>
</comment>
<feature type="transmembrane region" description="Helical" evidence="1">
    <location>
        <begin position="90"/>
        <end position="110"/>
    </location>
</feature>
<geneLocation type="plasmid" evidence="2">
    <name>unnamed</name>
</geneLocation>